<evidence type="ECO:0000313" key="1">
    <source>
        <dbReference type="EMBL" id="KAH6930594.1"/>
    </source>
</evidence>
<organism evidence="1 2">
    <name type="scientific">Hyalomma asiaticum</name>
    <name type="common">Tick</name>
    <dbReference type="NCBI Taxonomy" id="266040"/>
    <lineage>
        <taxon>Eukaryota</taxon>
        <taxon>Metazoa</taxon>
        <taxon>Ecdysozoa</taxon>
        <taxon>Arthropoda</taxon>
        <taxon>Chelicerata</taxon>
        <taxon>Arachnida</taxon>
        <taxon>Acari</taxon>
        <taxon>Parasitiformes</taxon>
        <taxon>Ixodida</taxon>
        <taxon>Ixodoidea</taxon>
        <taxon>Ixodidae</taxon>
        <taxon>Hyalomminae</taxon>
        <taxon>Hyalomma</taxon>
    </lineage>
</organism>
<proteinExistence type="predicted"/>
<name>A0ACB7SCY7_HYAAI</name>
<protein>
    <submittedName>
        <fullName evidence="1">Uncharacterized protein</fullName>
    </submittedName>
</protein>
<accession>A0ACB7SCY7</accession>
<dbReference type="Proteomes" id="UP000821845">
    <property type="component" value="Chromosome 5"/>
</dbReference>
<dbReference type="EMBL" id="CM023485">
    <property type="protein sequence ID" value="KAH6930594.1"/>
    <property type="molecule type" value="Genomic_DNA"/>
</dbReference>
<gene>
    <name evidence="1" type="ORF">HPB50_014931</name>
</gene>
<evidence type="ECO:0000313" key="2">
    <source>
        <dbReference type="Proteomes" id="UP000821845"/>
    </source>
</evidence>
<reference evidence="1" key="1">
    <citation type="submission" date="2020-05" db="EMBL/GenBank/DDBJ databases">
        <title>Large-scale comparative analyses of tick genomes elucidate their genetic diversity and vector capacities.</title>
        <authorList>
            <person name="Jia N."/>
            <person name="Wang J."/>
            <person name="Shi W."/>
            <person name="Du L."/>
            <person name="Sun Y."/>
            <person name="Zhan W."/>
            <person name="Jiang J."/>
            <person name="Wang Q."/>
            <person name="Zhang B."/>
            <person name="Ji P."/>
            <person name="Sakyi L.B."/>
            <person name="Cui X."/>
            <person name="Yuan T."/>
            <person name="Jiang B."/>
            <person name="Yang W."/>
            <person name="Lam T.T.-Y."/>
            <person name="Chang Q."/>
            <person name="Ding S."/>
            <person name="Wang X."/>
            <person name="Zhu J."/>
            <person name="Ruan X."/>
            <person name="Zhao L."/>
            <person name="Wei J."/>
            <person name="Que T."/>
            <person name="Du C."/>
            <person name="Cheng J."/>
            <person name="Dai P."/>
            <person name="Han X."/>
            <person name="Huang E."/>
            <person name="Gao Y."/>
            <person name="Liu J."/>
            <person name="Shao H."/>
            <person name="Ye R."/>
            <person name="Li L."/>
            <person name="Wei W."/>
            <person name="Wang X."/>
            <person name="Wang C."/>
            <person name="Yang T."/>
            <person name="Huo Q."/>
            <person name="Li W."/>
            <person name="Guo W."/>
            <person name="Chen H."/>
            <person name="Zhou L."/>
            <person name="Ni X."/>
            <person name="Tian J."/>
            <person name="Zhou Y."/>
            <person name="Sheng Y."/>
            <person name="Liu T."/>
            <person name="Pan Y."/>
            <person name="Xia L."/>
            <person name="Li J."/>
            <person name="Zhao F."/>
            <person name="Cao W."/>
        </authorList>
    </citation>
    <scope>NUCLEOTIDE SEQUENCE</scope>
    <source>
        <strain evidence="1">Hyas-2018</strain>
    </source>
</reference>
<sequence length="152" mass="17359">MVPLPSPRASASCLNIWSQCYGAKFEDEPAASKRARLEPPVEKAHIEEEKKKRQASWGNRQSHCRPEDCANLAQRPPAERFAERLEGICEQLRLLGRQQEELKARLQASRDLPPNVGAVPQLQSQLEHISTQQMQLINEQSELSKQLRRIDK</sequence>
<comment type="caution">
    <text evidence="1">The sequence shown here is derived from an EMBL/GenBank/DDBJ whole genome shotgun (WGS) entry which is preliminary data.</text>
</comment>
<keyword evidence="2" id="KW-1185">Reference proteome</keyword>